<accession>A0ABY1KZJ9</accession>
<feature type="domain" description="VOC" evidence="1">
    <location>
        <begin position="1"/>
        <end position="123"/>
    </location>
</feature>
<evidence type="ECO:0000313" key="2">
    <source>
        <dbReference type="EMBL" id="SIS97806.1"/>
    </source>
</evidence>
<keyword evidence="3" id="KW-1185">Reference proteome</keyword>
<reference evidence="2 3" key="1">
    <citation type="submission" date="2017-01" db="EMBL/GenBank/DDBJ databases">
        <authorList>
            <person name="Varghese N."/>
            <person name="Submissions S."/>
        </authorList>
    </citation>
    <scope>NUCLEOTIDE SEQUENCE [LARGE SCALE GENOMIC DNA]</scope>
    <source>
        <strain evidence="2 3">DSM 2061</strain>
    </source>
</reference>
<dbReference type="SUPFAM" id="SSF54593">
    <property type="entry name" value="Glyoxalase/Bleomycin resistance protein/Dihydroxybiphenyl dioxygenase"/>
    <property type="match status" value="1"/>
</dbReference>
<dbReference type="InterPro" id="IPR037523">
    <property type="entry name" value="VOC_core"/>
</dbReference>
<comment type="caution">
    <text evidence="2">The sequence shown here is derived from an EMBL/GenBank/DDBJ whole genome shotgun (WGS) entry which is preliminary data.</text>
</comment>
<proteinExistence type="predicted"/>
<protein>
    <submittedName>
        <fullName evidence="2">Glyoxalase/Bleomycin resistance protein/Dioxygenase superfamily protein</fullName>
    </submittedName>
</protein>
<organism evidence="2 3">
    <name type="scientific">Zobellia uliginosa</name>
    <dbReference type="NCBI Taxonomy" id="143224"/>
    <lineage>
        <taxon>Bacteria</taxon>
        <taxon>Pseudomonadati</taxon>
        <taxon>Bacteroidota</taxon>
        <taxon>Flavobacteriia</taxon>
        <taxon>Flavobacteriales</taxon>
        <taxon>Flavobacteriaceae</taxon>
        <taxon>Zobellia</taxon>
    </lineage>
</organism>
<dbReference type="RefSeq" id="WP_076456524.1">
    <property type="nucleotide sequence ID" value="NZ_FTOB01000006.1"/>
</dbReference>
<sequence length="125" mass="14166">MIKTEPIIAVDNVEKSSEFYQKLLGCVSNHGGSVFEILADKSGEQILSLHKWGEHEHPTFTDPKNAGNGLILYFLVDNIEPIWDNAKKLNARIENEPKLNPNSGRMEFSIRDLDNYYVSVCSEKN</sequence>
<dbReference type="InterPro" id="IPR029068">
    <property type="entry name" value="Glyas_Bleomycin-R_OHBP_Dase"/>
</dbReference>
<gene>
    <name evidence="2" type="ORF">SAMN05421766_10633</name>
</gene>
<evidence type="ECO:0000259" key="1">
    <source>
        <dbReference type="PROSITE" id="PS51819"/>
    </source>
</evidence>
<dbReference type="PROSITE" id="PS51819">
    <property type="entry name" value="VOC"/>
    <property type="match status" value="1"/>
</dbReference>
<dbReference type="EMBL" id="FTOB01000006">
    <property type="protein sequence ID" value="SIS97806.1"/>
    <property type="molecule type" value="Genomic_DNA"/>
</dbReference>
<name>A0ABY1KZJ9_9FLAO</name>
<dbReference type="Proteomes" id="UP000185728">
    <property type="component" value="Unassembled WGS sequence"/>
</dbReference>
<dbReference type="InterPro" id="IPR004360">
    <property type="entry name" value="Glyas_Fos-R_dOase_dom"/>
</dbReference>
<dbReference type="Pfam" id="PF00903">
    <property type="entry name" value="Glyoxalase"/>
    <property type="match status" value="1"/>
</dbReference>
<dbReference type="Gene3D" id="3.10.180.10">
    <property type="entry name" value="2,3-Dihydroxybiphenyl 1,2-Dioxygenase, domain 1"/>
    <property type="match status" value="1"/>
</dbReference>
<evidence type="ECO:0000313" key="3">
    <source>
        <dbReference type="Proteomes" id="UP000185728"/>
    </source>
</evidence>